<dbReference type="SMART" id="SM00218">
    <property type="entry name" value="ZU5"/>
    <property type="match status" value="1"/>
</dbReference>
<evidence type="ECO:0000256" key="7">
    <source>
        <dbReference type="ARBA" id="ARBA00023136"/>
    </source>
</evidence>
<dbReference type="PANTHER" id="PTHR24123:SF71">
    <property type="entry name" value="ANKYRIN 1, ERYTHROCYTIC A ISOFORM X1"/>
    <property type="match status" value="1"/>
</dbReference>
<reference evidence="13 14" key="1">
    <citation type="journal article" date="2021" name="Cell">
        <title>Tracing the genetic footprints of vertebrate landing in non-teleost ray-finned fishes.</title>
        <authorList>
            <person name="Bi X."/>
            <person name="Wang K."/>
            <person name="Yang L."/>
            <person name="Pan H."/>
            <person name="Jiang H."/>
            <person name="Wei Q."/>
            <person name="Fang M."/>
            <person name="Yu H."/>
            <person name="Zhu C."/>
            <person name="Cai Y."/>
            <person name="He Y."/>
            <person name="Gan X."/>
            <person name="Zeng H."/>
            <person name="Yu D."/>
            <person name="Zhu Y."/>
            <person name="Jiang H."/>
            <person name="Qiu Q."/>
            <person name="Yang H."/>
            <person name="Zhang Y.E."/>
            <person name="Wang W."/>
            <person name="Zhu M."/>
            <person name="He S."/>
            <person name="Zhang G."/>
        </authorList>
    </citation>
    <scope>NUCLEOTIDE SEQUENCE [LARGE SCALE GENOMIC DNA]</scope>
    <source>
        <strain evidence="13">Bchr_013</strain>
    </source>
</reference>
<feature type="repeat" description="ANK" evidence="9">
    <location>
        <begin position="254"/>
        <end position="286"/>
    </location>
</feature>
<evidence type="ECO:0000313" key="14">
    <source>
        <dbReference type="Proteomes" id="UP000886611"/>
    </source>
</evidence>
<feature type="region of interest" description="Disordered" evidence="10">
    <location>
        <begin position="1311"/>
        <end position="1334"/>
    </location>
</feature>
<name>A0A8X8BWD8_POLSE</name>
<feature type="domain" description="Death" evidence="11">
    <location>
        <begin position="1228"/>
        <end position="1312"/>
    </location>
</feature>
<dbReference type="InterPro" id="IPR040745">
    <property type="entry name" value="Ankyrin_UPA"/>
</dbReference>
<feature type="repeat" description="ANK" evidence="9">
    <location>
        <begin position="485"/>
        <end position="517"/>
    </location>
</feature>
<feature type="repeat" description="ANK" evidence="9">
    <location>
        <begin position="221"/>
        <end position="253"/>
    </location>
</feature>
<dbReference type="InterPro" id="IPR051165">
    <property type="entry name" value="Multifunctional_ANK_Repeat"/>
</dbReference>
<feature type="repeat" description="ANK" evidence="9">
    <location>
        <begin position="551"/>
        <end position="583"/>
    </location>
</feature>
<dbReference type="PANTHER" id="PTHR24123">
    <property type="entry name" value="ANKYRIN REPEAT-CONTAINING"/>
    <property type="match status" value="1"/>
</dbReference>
<dbReference type="Gene3D" id="2.60.40.2660">
    <property type="match status" value="1"/>
</dbReference>
<dbReference type="PROSITE" id="PS50017">
    <property type="entry name" value="DEATH_DOMAIN"/>
    <property type="match status" value="1"/>
</dbReference>
<feature type="repeat" description="ANK" evidence="9">
    <location>
        <begin position="1"/>
        <end position="26"/>
    </location>
</feature>
<evidence type="ECO:0000259" key="11">
    <source>
        <dbReference type="PROSITE" id="PS50017"/>
    </source>
</evidence>
<organism evidence="13 14">
    <name type="scientific">Polypterus senegalus</name>
    <name type="common">Senegal bichir</name>
    <dbReference type="NCBI Taxonomy" id="55291"/>
    <lineage>
        <taxon>Eukaryota</taxon>
        <taxon>Metazoa</taxon>
        <taxon>Chordata</taxon>
        <taxon>Craniata</taxon>
        <taxon>Vertebrata</taxon>
        <taxon>Euteleostomi</taxon>
        <taxon>Actinopterygii</taxon>
        <taxon>Polypteriformes</taxon>
        <taxon>Polypteridae</taxon>
        <taxon>Polypterus</taxon>
    </lineage>
</organism>
<evidence type="ECO:0000256" key="8">
    <source>
        <dbReference type="ARBA" id="ARBA00023212"/>
    </source>
</evidence>
<feature type="repeat" description="ANK" evidence="9">
    <location>
        <begin position="419"/>
        <end position="451"/>
    </location>
</feature>
<keyword evidence="14" id="KW-1185">Reference proteome</keyword>
<dbReference type="FunFam" id="1.25.40.20:FF:000827">
    <property type="entry name" value="Ankyrin 1"/>
    <property type="match status" value="1"/>
</dbReference>
<evidence type="ECO:0000313" key="13">
    <source>
        <dbReference type="EMBL" id="KAG2469169.1"/>
    </source>
</evidence>
<dbReference type="InterPro" id="IPR002110">
    <property type="entry name" value="Ankyrin_rpt"/>
</dbReference>
<dbReference type="FunFam" id="2.60.40.2660:FF:000002">
    <property type="entry name" value="Ankyrin-1 isoform B"/>
    <property type="match status" value="1"/>
</dbReference>
<feature type="repeat" description="ANK" evidence="9">
    <location>
        <begin position="452"/>
        <end position="484"/>
    </location>
</feature>
<feature type="repeat" description="ANK" evidence="9">
    <location>
        <begin position="386"/>
        <end position="418"/>
    </location>
</feature>
<evidence type="ECO:0000256" key="9">
    <source>
        <dbReference type="PROSITE-ProRule" id="PRU00023"/>
    </source>
</evidence>
<feature type="non-terminal residue" evidence="13">
    <location>
        <position position="2077"/>
    </location>
</feature>
<protein>
    <submittedName>
        <fullName evidence="13">ANK1 protein</fullName>
    </submittedName>
</protein>
<evidence type="ECO:0000256" key="10">
    <source>
        <dbReference type="SAM" id="MobiDB-lite"/>
    </source>
</evidence>
<dbReference type="GO" id="GO:0007165">
    <property type="term" value="P:signal transduction"/>
    <property type="evidence" value="ECO:0007669"/>
    <property type="project" value="InterPro"/>
</dbReference>
<dbReference type="InterPro" id="IPR036770">
    <property type="entry name" value="Ankyrin_rpt-contain_sf"/>
</dbReference>
<dbReference type="Pfam" id="PF12796">
    <property type="entry name" value="Ank_2"/>
    <property type="match status" value="6"/>
</dbReference>
<keyword evidence="7" id="KW-0472">Membrane</keyword>
<dbReference type="SMART" id="SM00248">
    <property type="entry name" value="ANK"/>
    <property type="match status" value="18"/>
</dbReference>
<evidence type="ECO:0000256" key="6">
    <source>
        <dbReference type="ARBA" id="ARBA00023043"/>
    </source>
</evidence>
<dbReference type="InterPro" id="IPR000906">
    <property type="entry name" value="ZU5_dom"/>
</dbReference>
<dbReference type="FunFam" id="1.25.40.20:FF:000001">
    <property type="entry name" value="Ankyrin-2 isoform 2"/>
    <property type="match status" value="1"/>
</dbReference>
<evidence type="ECO:0000256" key="1">
    <source>
        <dbReference type="ARBA" id="ARBA00004245"/>
    </source>
</evidence>
<dbReference type="GO" id="GO:0016020">
    <property type="term" value="C:membrane"/>
    <property type="evidence" value="ECO:0007669"/>
    <property type="project" value="UniProtKB-SubCell"/>
</dbReference>
<feature type="compositionally biased region" description="Polar residues" evidence="10">
    <location>
        <begin position="712"/>
        <end position="725"/>
    </location>
</feature>
<feature type="repeat" description="ANK" evidence="9">
    <location>
        <begin position="287"/>
        <end position="319"/>
    </location>
</feature>
<keyword evidence="4" id="KW-0597">Phosphoprotein</keyword>
<feature type="repeat" description="ANK" evidence="9">
    <location>
        <begin position="89"/>
        <end position="121"/>
    </location>
</feature>
<feature type="repeat" description="ANK" evidence="9">
    <location>
        <begin position="518"/>
        <end position="550"/>
    </location>
</feature>
<feature type="repeat" description="ANK" evidence="9">
    <location>
        <begin position="122"/>
        <end position="154"/>
    </location>
</feature>
<dbReference type="Pfam" id="PF00791">
    <property type="entry name" value="ZU5"/>
    <property type="match status" value="1"/>
</dbReference>
<dbReference type="SUPFAM" id="SSF48403">
    <property type="entry name" value="Ankyrin repeat"/>
    <property type="match status" value="2"/>
</dbReference>
<feature type="domain" description="ZU5" evidence="12">
    <location>
        <begin position="892"/>
        <end position="1038"/>
    </location>
</feature>
<feature type="repeat" description="ANK" evidence="9">
    <location>
        <begin position="353"/>
        <end position="385"/>
    </location>
</feature>
<feature type="repeat" description="ANK" evidence="9">
    <location>
        <begin position="27"/>
        <end position="51"/>
    </location>
</feature>
<feature type="compositionally biased region" description="Basic and acidic residues" evidence="10">
    <location>
        <begin position="1317"/>
        <end position="1330"/>
    </location>
</feature>
<evidence type="ECO:0000259" key="12">
    <source>
        <dbReference type="PROSITE" id="PS51145"/>
    </source>
</evidence>
<dbReference type="SUPFAM" id="SSF47986">
    <property type="entry name" value="DEATH domain"/>
    <property type="match status" value="1"/>
</dbReference>
<dbReference type="EMBL" id="JAATIS010000220">
    <property type="protein sequence ID" value="KAG2469169.1"/>
    <property type="molecule type" value="Genomic_DNA"/>
</dbReference>
<feature type="repeat" description="ANK" evidence="9">
    <location>
        <begin position="188"/>
        <end position="220"/>
    </location>
</feature>
<feature type="non-terminal residue" evidence="13">
    <location>
        <position position="1"/>
    </location>
</feature>
<keyword evidence="8" id="KW-0206">Cytoskeleton</keyword>
<dbReference type="PROSITE" id="PS51145">
    <property type="entry name" value="ZU5"/>
    <property type="match status" value="2"/>
</dbReference>
<evidence type="ECO:0000256" key="3">
    <source>
        <dbReference type="ARBA" id="ARBA00022490"/>
    </source>
</evidence>
<comment type="caution">
    <text evidence="13">The sequence shown here is derived from an EMBL/GenBank/DDBJ whole genome shotgun (WGS) entry which is preliminary data.</text>
</comment>
<dbReference type="GO" id="GO:0005856">
    <property type="term" value="C:cytoskeleton"/>
    <property type="evidence" value="ECO:0007669"/>
    <property type="project" value="UniProtKB-SubCell"/>
</dbReference>
<dbReference type="PRINTS" id="PR01415">
    <property type="entry name" value="ANKYRIN"/>
</dbReference>
<accession>A0A8X8BWD8</accession>
<dbReference type="Pfam" id="PF19281">
    <property type="entry name" value="PHYHIP_C"/>
    <property type="match status" value="2"/>
</dbReference>
<feature type="repeat" description="ANK" evidence="9">
    <location>
        <begin position="155"/>
        <end position="187"/>
    </location>
</feature>
<dbReference type="Pfam" id="PF00531">
    <property type="entry name" value="Death"/>
    <property type="match status" value="1"/>
</dbReference>
<dbReference type="Gene3D" id="2.60.220.30">
    <property type="match status" value="2"/>
</dbReference>
<evidence type="ECO:0000256" key="5">
    <source>
        <dbReference type="ARBA" id="ARBA00022737"/>
    </source>
</evidence>
<feature type="domain" description="ZU5" evidence="12">
    <location>
        <begin position="735"/>
        <end position="890"/>
    </location>
</feature>
<feature type="repeat" description="ANK" evidence="9">
    <location>
        <begin position="320"/>
        <end position="352"/>
    </location>
</feature>
<dbReference type="PROSITE" id="PS50088">
    <property type="entry name" value="ANK_REPEAT"/>
    <property type="match status" value="17"/>
</dbReference>
<gene>
    <name evidence="13" type="primary">Ank1_0</name>
    <name evidence="13" type="ORF">GTO96_0004258</name>
</gene>
<dbReference type="PROSITE" id="PS50297">
    <property type="entry name" value="ANK_REP_REGION"/>
    <property type="match status" value="17"/>
</dbReference>
<dbReference type="SMART" id="SM00005">
    <property type="entry name" value="DEATH"/>
    <property type="match status" value="1"/>
</dbReference>
<dbReference type="Gene3D" id="1.25.40.20">
    <property type="entry name" value="Ankyrin repeat-containing domain"/>
    <property type="match status" value="4"/>
</dbReference>
<sequence length="2077" mass="229869">MAAQENHLEVVKFLLENGANQNIATEDGFTPLAVALQQGHENVVALLINYGTKGKVRLPALHIAARNDDTRTAAVLLQNDPNPDVLSKTGFTPLHIAAHYENLNVAQLLINRGANVNFTPKNGITPLHIASRRGNIIMVRLLLDRGAQIDAKTKDELTPLHCAARNGHVRIIEILLDHGAPIQAKTKNGLSPIHMAAQGDHLDCVRQLLQYNADIDDITLDHLTPLHVAAHCGHHRMAKVLLDKGAKPNARALNGFTPLHIACKKNHIRVMELLLKHSASLEAVTESGLTPLHVASFMGNLNIAKILLQRGASPNVSNVKVETPLHMAARAGHNEVAKFLLQNKAQADAKAKDDQTPMHCAARMGHHEMVQLLLENKANPNSATTAGHTPLHIAAREGHAQTTEILLDGQAQQTKMTKNGLTPLHVAVHHNNLDMVRLLLSKGGSPHNIARNGYTPLHIAAKQNQLEVASSLLQYGASANSESMQGITPLHLSAQEGRPEMVALLISKQANVNLGNKSGLTPLHLVAQEGHVPIADILVKQGASVYAATRMGYTALHQAAQQGHTDIVTLLLKHGASPNETTTSGTTALAIAKRLGYISVIDVLKIVTEETMSVMTIEKHRMSFPETVDEILDVSEDEGKYQMERGFISKFKISKLNKKLLQNLTKYSYSPPIPRIPCVSPETVILKEQDMLHGEQQTPLPPSKEYDEDSLIPSSPATETSDNVSPVASPIHTGFLVSFMVDARGGSMRGSRHNGLRVIIPPRTCAAPTRITCRLIKPQKLSVPPPLVEGEGLASRIISLGPAGAQFLGPVIVEIPHFASLGRGDRELVVLRSESGSIWKEHRNRYGEELLETILNGMDEDLESQDELDKKRIRRIISTDFPLYFAVVSRIQQDSDFIGPEGGLINSRLVPLVQATFPETAVTKRVRLGLQAQPVPDELVAKLLGNQATFSPVVTVEPRRRKFHRPIGLRIPLPPSWRESPRDSGEGDTTSLRLLCSVIGGTAPAQWEDITGTTKLIYAKDCANFTTNVSARFWLADCPRTAEAVTFANLLYKELSAVPYMAKFVVFAKMNEAREGRLRCYCMTDDKVDKTLEQHENFSEVARSRDIEVLEGMPLHLECSGNLVPIRKATQQPRSFSFQAFRDNRLPVSVKVRDSSKDPSGFLSFLRKPTKYEDNQHVLCNLNITMPPCTKTVGSEDRRRTLTPLALRERYSALNEPAMASMSAMERTELKMALISEQLGLSWAELARELQFSVDDINKIRVENPNSLLEQSSTLLNLWATREGKRAKMESLFAALKNIDRTDIVNMLEGSGSQPRVLKESRRQSDRDHLLSPSMMNGYSPAQDELLSPASMQYSLPSPLGADPYWQEVSSLECAPIATTEEDTLMEMSDVHVWPSGASPSLVVVEDSSLECSNAEDSDATLEGRAISSSLDLVEDEVVDLDLASNGLDQGQRSEVRRLEQEDKLQELSEQATATELSTEDGLSLISGQQQRVYARLSNSPILSRVPERNGERSLDKSGMGSFLSYIQDQSVASWQAVPESSHSWSQPHLTETSMLGGQTVDSGHPRVSQESLLQSVRDMGHSEILHGHYFGPQSFEKGLGFQHRDDEFRTWMSTAEDRLRGTFQYIHRELDQELGEGEEVADDEEAVTTRVVRRRVILKGDEVEDIPEEQVSEEQFTDEHGNIVTKKIVRKVVRTVKTSNEPEEKEVSIEGALQEPAELEAEAEQLMNYAILRRDNSNKDVPTKLVAKAVPLPMMVRGHWFLSPRTEYSVSVQTAVKQPDGEYLVSDWSEVVEFCTGDYTMVHLLQLQQKAESVAGRMLNFSVFYRNQHQEYFEYMRYGKQSQQDQQELTKYCVNLADERGVGSGAKVLLGTVDGREEIVSLRITYLSQALKVILRSQCTGVMQPSLKDNSGSHGSPISGTLRGIFFSCNTEFDTGMPPNDSPYGPVRFQIPAGYLFNPQTRLYFADFYCMYTAYHYVVLVLAPVNSEGDVFCRSCLPELDPTNNPFLTYTIPETEEAEPVYKHAHDVILEVIFTEPVSLCYGTLNEISGHQLMSLSTANAKKDPSCKTCNISVGR</sequence>
<dbReference type="FunFam" id="1.10.533.10:FF:000010">
    <property type="entry name" value="Ankyrin 1"/>
    <property type="match status" value="1"/>
</dbReference>
<dbReference type="FunFam" id="2.60.220.30:FF:000002">
    <property type="entry name" value="Ankyrin-3 isoform 2"/>
    <property type="match status" value="1"/>
</dbReference>
<dbReference type="InterPro" id="IPR011029">
    <property type="entry name" value="DEATH-like_dom_sf"/>
</dbReference>
<keyword evidence="3" id="KW-0963">Cytoplasm</keyword>
<dbReference type="Gene3D" id="1.10.533.10">
    <property type="entry name" value="Death Domain, Fas"/>
    <property type="match status" value="1"/>
</dbReference>
<evidence type="ECO:0000256" key="4">
    <source>
        <dbReference type="ARBA" id="ARBA00022553"/>
    </source>
</evidence>
<dbReference type="FunFam" id="2.60.220.30:FF:000001">
    <property type="entry name" value="Ankyrin-3 isoform 2"/>
    <property type="match status" value="1"/>
</dbReference>
<dbReference type="Pfam" id="PF13637">
    <property type="entry name" value="Ank_4"/>
    <property type="match status" value="1"/>
</dbReference>
<comment type="subcellular location">
    <subcellularLocation>
        <location evidence="1">Cytoplasm</location>
        <location evidence="1">Cytoskeleton</location>
    </subcellularLocation>
    <subcellularLocation>
        <location evidence="2">Membrane</location>
    </subcellularLocation>
</comment>
<keyword evidence="5" id="KW-0677">Repeat</keyword>
<dbReference type="CDD" id="cd08805">
    <property type="entry name" value="Death_ank1"/>
    <property type="match status" value="1"/>
</dbReference>
<dbReference type="Pfam" id="PF00023">
    <property type="entry name" value="Ank"/>
    <property type="match status" value="1"/>
</dbReference>
<dbReference type="InterPro" id="IPR045545">
    <property type="entry name" value="PHYIP/PHIPL_C"/>
</dbReference>
<evidence type="ECO:0000256" key="2">
    <source>
        <dbReference type="ARBA" id="ARBA00004370"/>
    </source>
</evidence>
<feature type="region of interest" description="Disordered" evidence="10">
    <location>
        <begin position="693"/>
        <end position="725"/>
    </location>
</feature>
<dbReference type="Proteomes" id="UP000886611">
    <property type="component" value="Unassembled WGS sequence"/>
</dbReference>
<dbReference type="InterPro" id="IPR000488">
    <property type="entry name" value="Death_dom"/>
</dbReference>
<proteinExistence type="predicted"/>
<dbReference type="Pfam" id="PF17809">
    <property type="entry name" value="UPA_2"/>
    <property type="match status" value="1"/>
</dbReference>
<keyword evidence="6 9" id="KW-0040">ANK repeat</keyword>